<dbReference type="GO" id="GO:0005634">
    <property type="term" value="C:nucleus"/>
    <property type="evidence" value="ECO:0007669"/>
    <property type="project" value="UniProtKB-SubCell"/>
</dbReference>
<feature type="compositionally biased region" description="Polar residues" evidence="8">
    <location>
        <begin position="219"/>
        <end position="238"/>
    </location>
</feature>
<feature type="compositionally biased region" description="Low complexity" evidence="8">
    <location>
        <begin position="15"/>
        <end position="29"/>
    </location>
</feature>
<dbReference type="AlphaFoldDB" id="C5FX64"/>
<dbReference type="GeneID" id="9228064"/>
<dbReference type="GO" id="GO:0006357">
    <property type="term" value="P:regulation of transcription by RNA polymerase II"/>
    <property type="evidence" value="ECO:0007669"/>
    <property type="project" value="TreeGrafter"/>
</dbReference>
<dbReference type="InterPro" id="IPR051061">
    <property type="entry name" value="Zinc_finger_trans_reg"/>
</dbReference>
<feature type="region of interest" description="Disordered" evidence="8">
    <location>
        <begin position="93"/>
        <end position="117"/>
    </location>
</feature>
<evidence type="ECO:0000256" key="1">
    <source>
        <dbReference type="ARBA" id="ARBA00004123"/>
    </source>
</evidence>
<evidence type="ECO:0000313" key="10">
    <source>
        <dbReference type="EMBL" id="EEQ34904.1"/>
    </source>
</evidence>
<keyword evidence="2" id="KW-0479">Metal-binding</keyword>
<feature type="region of interest" description="Disordered" evidence="8">
    <location>
        <begin position="383"/>
        <end position="403"/>
    </location>
</feature>
<keyword evidence="6" id="KW-0804">Transcription</keyword>
<evidence type="ECO:0000256" key="8">
    <source>
        <dbReference type="SAM" id="MobiDB-lite"/>
    </source>
</evidence>
<dbReference type="HOGENOM" id="CLU_017895_1_1_1"/>
<feature type="domain" description="C2H2-type" evidence="9">
    <location>
        <begin position="321"/>
        <end position="348"/>
    </location>
</feature>
<feature type="region of interest" description="Disordered" evidence="8">
    <location>
        <begin position="1"/>
        <end position="29"/>
    </location>
</feature>
<evidence type="ECO:0000256" key="3">
    <source>
        <dbReference type="ARBA" id="ARBA00022771"/>
    </source>
</evidence>
<feature type="compositionally biased region" description="Polar residues" evidence="8">
    <location>
        <begin position="496"/>
        <end position="516"/>
    </location>
</feature>
<organism evidence="10 11">
    <name type="scientific">Arthroderma otae (strain ATCC MYA-4605 / CBS 113480)</name>
    <name type="common">Microsporum canis</name>
    <dbReference type="NCBI Taxonomy" id="554155"/>
    <lineage>
        <taxon>Eukaryota</taxon>
        <taxon>Fungi</taxon>
        <taxon>Dikarya</taxon>
        <taxon>Ascomycota</taxon>
        <taxon>Pezizomycotina</taxon>
        <taxon>Eurotiomycetes</taxon>
        <taxon>Eurotiomycetidae</taxon>
        <taxon>Onygenales</taxon>
        <taxon>Arthrodermataceae</taxon>
        <taxon>Microsporum</taxon>
    </lineage>
</organism>
<evidence type="ECO:0000256" key="2">
    <source>
        <dbReference type="ARBA" id="ARBA00022723"/>
    </source>
</evidence>
<dbReference type="VEuPathDB" id="FungiDB:MCYG_07723"/>
<dbReference type="eggNOG" id="ENOG502QXVT">
    <property type="taxonomic scope" value="Eukaryota"/>
</dbReference>
<evidence type="ECO:0000256" key="6">
    <source>
        <dbReference type="ARBA" id="ARBA00023163"/>
    </source>
</evidence>
<dbReference type="PANTHER" id="PTHR46179:SF13">
    <property type="entry name" value="C2H2-TYPE DOMAIN-CONTAINING PROTEIN"/>
    <property type="match status" value="1"/>
</dbReference>
<dbReference type="GO" id="GO:0008270">
    <property type="term" value="F:zinc ion binding"/>
    <property type="evidence" value="ECO:0007669"/>
    <property type="project" value="UniProtKB-KW"/>
</dbReference>
<accession>C5FX64</accession>
<evidence type="ECO:0000256" key="5">
    <source>
        <dbReference type="ARBA" id="ARBA00023015"/>
    </source>
</evidence>
<dbReference type="SUPFAM" id="SSF57667">
    <property type="entry name" value="beta-beta-alpha zinc fingers"/>
    <property type="match status" value="1"/>
</dbReference>
<evidence type="ECO:0000259" key="9">
    <source>
        <dbReference type="SMART" id="SM00355"/>
    </source>
</evidence>
<feature type="domain" description="C2H2-type" evidence="9">
    <location>
        <begin position="294"/>
        <end position="315"/>
    </location>
</feature>
<evidence type="ECO:0000256" key="7">
    <source>
        <dbReference type="ARBA" id="ARBA00023242"/>
    </source>
</evidence>
<evidence type="ECO:0000313" key="11">
    <source>
        <dbReference type="Proteomes" id="UP000002035"/>
    </source>
</evidence>
<keyword evidence="5" id="KW-0805">Transcription regulation</keyword>
<proteinExistence type="predicted"/>
<keyword evidence="7" id="KW-0539">Nucleus</keyword>
<dbReference type="STRING" id="554155.C5FX64"/>
<keyword evidence="3" id="KW-0863">Zinc-finger</keyword>
<feature type="region of interest" description="Disordered" evidence="8">
    <location>
        <begin position="481"/>
        <end position="540"/>
    </location>
</feature>
<dbReference type="OrthoDB" id="6077919at2759"/>
<feature type="region of interest" description="Disordered" evidence="8">
    <location>
        <begin position="218"/>
        <end position="298"/>
    </location>
</feature>
<dbReference type="InterPro" id="IPR013087">
    <property type="entry name" value="Znf_C2H2_type"/>
</dbReference>
<protein>
    <submittedName>
        <fullName evidence="10">Zinc finger protein</fullName>
    </submittedName>
</protein>
<reference evidence="11" key="1">
    <citation type="journal article" date="2012" name="MBio">
        <title>Comparative genome analysis of Trichophyton rubrum and related dermatophytes reveals candidate genes involved in infection.</title>
        <authorList>
            <person name="Martinez D.A."/>
            <person name="Oliver B.G."/>
            <person name="Graeser Y."/>
            <person name="Goldberg J.M."/>
            <person name="Li W."/>
            <person name="Martinez-Rossi N.M."/>
            <person name="Monod M."/>
            <person name="Shelest E."/>
            <person name="Barton R.C."/>
            <person name="Birch E."/>
            <person name="Brakhage A.A."/>
            <person name="Chen Z."/>
            <person name="Gurr S.J."/>
            <person name="Heiman D."/>
            <person name="Heitman J."/>
            <person name="Kosti I."/>
            <person name="Rossi A."/>
            <person name="Saif S."/>
            <person name="Samalova M."/>
            <person name="Saunders C.W."/>
            <person name="Shea T."/>
            <person name="Summerbell R.C."/>
            <person name="Xu J."/>
            <person name="Young S."/>
            <person name="Zeng Q."/>
            <person name="Birren B.W."/>
            <person name="Cuomo C.A."/>
            <person name="White T.C."/>
        </authorList>
    </citation>
    <scope>NUCLEOTIDE SEQUENCE [LARGE SCALE GENOMIC DNA]</scope>
    <source>
        <strain evidence="11">ATCC MYA-4605 / CBS 113480</strain>
    </source>
</reference>
<dbReference type="PANTHER" id="PTHR46179">
    <property type="entry name" value="ZINC FINGER PROTEIN"/>
    <property type="match status" value="1"/>
</dbReference>
<dbReference type="Gene3D" id="3.30.160.60">
    <property type="entry name" value="Classic Zinc Finger"/>
    <property type="match status" value="1"/>
</dbReference>
<name>C5FX64_ARTOC</name>
<feature type="region of interest" description="Disordered" evidence="8">
    <location>
        <begin position="602"/>
        <end position="622"/>
    </location>
</feature>
<dbReference type="OMA" id="NCEYHIK"/>
<feature type="domain" description="C2H2-type" evidence="9">
    <location>
        <begin position="353"/>
        <end position="383"/>
    </location>
</feature>
<dbReference type="Proteomes" id="UP000002035">
    <property type="component" value="Unassembled WGS sequence"/>
</dbReference>
<keyword evidence="11" id="KW-1185">Reference proteome</keyword>
<feature type="compositionally biased region" description="Basic and acidic residues" evidence="8">
    <location>
        <begin position="602"/>
        <end position="614"/>
    </location>
</feature>
<evidence type="ECO:0000256" key="4">
    <source>
        <dbReference type="ARBA" id="ARBA00022833"/>
    </source>
</evidence>
<dbReference type="SMART" id="SM00355">
    <property type="entry name" value="ZnF_C2H2"/>
    <property type="match status" value="4"/>
</dbReference>
<gene>
    <name evidence="10" type="ORF">MCYG_07723</name>
</gene>
<feature type="domain" description="C2H2-type" evidence="9">
    <location>
        <begin position="414"/>
        <end position="434"/>
    </location>
</feature>
<sequence length="650" mass="72349">MLALERPAREQSYLQQVPMDSSSFSSPLDSFDQQQQALFGAYSNNSGLSCDPYPFMLQQPLALDSPLLYPAKSELRLSSKPLGSPKFLPLSQPGDQYSSLSSSASTHSLPSATNSSIGSPYQDQWLDIDVSVGAEQVAMVGEGYPNDFLSKSIDPEMLYATEKFSTPYVACYCDYANSNPALLQPMHQNSNFSGVTVSYPEESQYPFISSPAFAPLSPHSLSISHTPQQQPQGIPTSQKQEKLDVNSPFVQPTSFSTPKQFQGRRSSLTSIHSRPSARTSPIRNEAEEDNNEKGRCPHPDCGRVFRDLKAHMLTHQSERPEKCPIVTCEYHLKGFARKYDKNRHTLTHYKGTMVCGFCPGSGSAAEKSFNRADVFKRHLTTVHGVDQSAPNGRKKTPPSVPSGKLSSYCQDATGKCSTCTATFSSAQDFYEHLDDCVLRVVQQEEPSEAINSRRLTEIASDQAVRDTMERHMLLETNISHIEGSEDIDEGVEKQNDSSNTPMKGVLSKSNPTSSKVTKTRAAVSRRRNNRNNYPPSWSCPNNKMKMKRRLLCLYDGPRRLWKDEMMLDNEFEVRLKLPTNDYMGREAYVTDLDIETLKRSEGVHGATEEEKGPWIKDPNTRNGLIGPTAVPVTEHPMAIGDELNIDDLMA</sequence>
<dbReference type="InterPro" id="IPR036236">
    <property type="entry name" value="Znf_C2H2_sf"/>
</dbReference>
<dbReference type="EMBL" id="DS995707">
    <property type="protein sequence ID" value="EEQ34904.1"/>
    <property type="molecule type" value="Genomic_DNA"/>
</dbReference>
<feature type="compositionally biased region" description="Low complexity" evidence="8">
    <location>
        <begin position="98"/>
        <end position="113"/>
    </location>
</feature>
<keyword evidence="4" id="KW-0862">Zinc</keyword>
<dbReference type="RefSeq" id="XP_002843940.1">
    <property type="nucleotide sequence ID" value="XM_002843894.1"/>
</dbReference>
<comment type="subcellular location">
    <subcellularLocation>
        <location evidence="1">Nucleus</location>
    </subcellularLocation>
</comment>
<feature type="compositionally biased region" description="Polar residues" evidence="8">
    <location>
        <begin position="248"/>
        <end position="282"/>
    </location>
</feature>